<keyword evidence="8" id="KW-1185">Reference proteome</keyword>
<dbReference type="CDD" id="cd24034">
    <property type="entry name" value="ASKHA_NBD_O66634-like_rpt1"/>
    <property type="match status" value="1"/>
</dbReference>
<feature type="domain" description="DUF2229" evidence="6">
    <location>
        <begin position="672"/>
        <end position="885"/>
    </location>
</feature>
<name>A0AAU9DRX4_9FUSO</name>
<feature type="domain" description="ATPase BadF/BadG/BcrA/BcrD type" evidence="5">
    <location>
        <begin position="321"/>
        <end position="574"/>
    </location>
</feature>
<dbReference type="Proteomes" id="UP001321582">
    <property type="component" value="Chromosome"/>
</dbReference>
<dbReference type="NCBIfam" id="TIGR00241">
    <property type="entry name" value="CoA_E_activ"/>
    <property type="match status" value="1"/>
</dbReference>
<evidence type="ECO:0000313" key="7">
    <source>
        <dbReference type="EMBL" id="BDU49719.1"/>
    </source>
</evidence>
<dbReference type="PANTHER" id="PTHR32329:SF4">
    <property type="entry name" value="ACTIVATOR OF 2-HYDROXYACYL-COA DEHYDRATASE"/>
    <property type="match status" value="1"/>
</dbReference>
<dbReference type="EMBL" id="AP027059">
    <property type="protein sequence ID" value="BDU49719.1"/>
    <property type="molecule type" value="Genomic_DNA"/>
</dbReference>
<dbReference type="InterPro" id="IPR002731">
    <property type="entry name" value="ATPase_BadF"/>
</dbReference>
<feature type="domain" description="ATPase BadF/BadG/BcrA/BcrD type" evidence="5">
    <location>
        <begin position="2"/>
        <end position="252"/>
    </location>
</feature>
<dbReference type="CDD" id="cd24035">
    <property type="entry name" value="ASKHA_NBD_O66634-like_rpt2"/>
    <property type="match status" value="1"/>
</dbReference>
<dbReference type="InterPro" id="IPR008275">
    <property type="entry name" value="CoA_E_activase_dom"/>
</dbReference>
<evidence type="ECO:0000256" key="4">
    <source>
        <dbReference type="ARBA" id="ARBA00023014"/>
    </source>
</evidence>
<evidence type="ECO:0000259" key="5">
    <source>
        <dbReference type="Pfam" id="PF01869"/>
    </source>
</evidence>
<evidence type="ECO:0000259" key="6">
    <source>
        <dbReference type="Pfam" id="PF09989"/>
    </source>
</evidence>
<keyword evidence="2" id="KW-0479">Metal-binding</keyword>
<dbReference type="RefSeq" id="WP_307904665.1">
    <property type="nucleotide sequence ID" value="NZ_AP027059.1"/>
</dbReference>
<dbReference type="GO" id="GO:0046872">
    <property type="term" value="F:metal ion binding"/>
    <property type="evidence" value="ECO:0007669"/>
    <property type="project" value="UniProtKB-KW"/>
</dbReference>
<evidence type="ECO:0000313" key="8">
    <source>
        <dbReference type="Proteomes" id="UP001321582"/>
    </source>
</evidence>
<dbReference type="InterPro" id="IPR018709">
    <property type="entry name" value="CoA_activase_DUF2229"/>
</dbReference>
<gene>
    <name evidence="7" type="ORF">HLVA_02880</name>
</gene>
<evidence type="ECO:0000256" key="1">
    <source>
        <dbReference type="ARBA" id="ARBA00001966"/>
    </source>
</evidence>
<accession>A0AAU9DRX4</accession>
<sequence>MLGIDLGSATAKIVLLDKNNNVKYKNYIRHNGKIKEVLIDSLKELKKEIGEEKFSLAITGTAGMGVANRNNFEFVQEVIAISKAIVKFYKEAHTLIELGGEDAKIILFEEGKTPEMRMNGSCAGGTGSFIDQMATILNVEISELNELAKKATKNLYIASRCGVFAKTDVQALLNMGESKEDIAKSVFLAVANQSITTLMAGATVKEKVIFAGGPLTFLSELRKAFYETLKLSEDKFILPENSEVLVAIGAALHSEKTDEKYTVDEIIYKLKNEKKGEKTIRVLEPLFENNKEYKQFKERHSQKDVKYLSEKTDFEKKDLYIGIDAGSTTTKLIMIDNENNVVDSFYRNNFGTPLEAAVEGLKKISKYISNGNLKGVYATGYGEEFITKALNLDGGIVETMAHFTAGKSFGDNLSFIVDIGGQDIKSIKIENDMISDIQLNEACSSGTGSFIETFAKNLNLTLDEFVEKAIAAKNPVDLGTRCSVFMNSKVKEALKDGVEVGDIAAGLAYSVVKNALYKVIKLKNADELGENIFVQGGTFKNDAVLRAFEKITGKNVYRLNISEYMGAFGAAIYAREFYKGNKNYKTKFNINNIDKIDYKKDFLQCKGCGNKCNITKFSFDNNNIFYTGNKCEKYFSNRTIKRDNTKNFFVEKEKMVFDMEKEYKYDENKPVIGIPRILSMYEHFQFFYNLLKKLGFKVVVSGKTTRAMYYSGLRTVSADNICFPAKIANGHILNLIEKKVDRIFMPTIIYEKLEGNDAKNSYNCPIVTGYGEVLKRNIETDIPMDTFAISFGYEKGLKKNLFNYLKQFGVEKQEFNKAFEIGNSAEVEFLEKQRELAGEIIEKAEKEDKILVVVLGRPYHLDSMVNAGIMDLIYELGAYGITENAIPDLYDMNLDGVLPLTQWSYHNRLYLAAKWVAKQKYKKVTVIQLNSFGCGPDAVVVDEVKSIVESGGKIFTALKIDEMSNIGAAKIRIRSTFEALNQNRDINLKKRKYTKNYTKEDEKKTILIPNFSKVYSELYEGVMYNLGYKVKTIIEQSEEAVDEGLKYVNNDMCYPATVVIGDIIKALQSEDIEPKDVVVGLSQTGGQCRASNYVPLLKKAMVDAGFEDTPVIAIGTDATAEGLNINPLKLLKYSVISFGAGDVLSKLRLATKPYEKEAGASKNLFYELLYELREKMFSKKPNGDMLKKFTRDAVRRFNEIEINEPKERKRIGLVGEIYMKTNCFSNNYIVDTLEKKGYEVVVPTFLKFLEYDYYSRKFNKEENVSNNYKEYLTKKVIKKTIDHYRNITEKELTKFDRYIPEIKLEKNSKSDNNILPRSLQFGEGWLLANEIAGMESEGIKDVISLQPFGCISNHIISKGIYRELKDKLDVNLLLLDYEAGTSDANIMNRLKLFLEMK</sequence>
<dbReference type="Pfam" id="PF01869">
    <property type="entry name" value="BcrAD_BadFG"/>
    <property type="match status" value="2"/>
</dbReference>
<evidence type="ECO:0000256" key="2">
    <source>
        <dbReference type="ARBA" id="ARBA00022723"/>
    </source>
</evidence>
<keyword evidence="4" id="KW-0411">Iron-sulfur</keyword>
<dbReference type="Pfam" id="PF09989">
    <property type="entry name" value="DUF2229"/>
    <property type="match status" value="1"/>
</dbReference>
<protein>
    <submittedName>
        <fullName evidence="7">CoA-substrate-specific enzyme activase</fullName>
    </submittedName>
</protein>
<dbReference type="KEGG" id="haby:HLVA_02880"/>
<dbReference type="SUPFAM" id="SSF53067">
    <property type="entry name" value="Actin-like ATPase domain"/>
    <property type="match status" value="2"/>
</dbReference>
<proteinExistence type="predicted"/>
<dbReference type="InterPro" id="IPR043129">
    <property type="entry name" value="ATPase_NBD"/>
</dbReference>
<reference evidence="7 8" key="1">
    <citation type="submission" date="2022-11" db="EMBL/GenBank/DDBJ databases">
        <title>Haliovirga abyssi gen. nov., sp. nov., a mesophilic fermentative bacterium isolated from the Iheya North hydrothermal field and the proposal of Haliovirgaceae fam. nov.</title>
        <authorList>
            <person name="Miyazaki U."/>
            <person name="Tame A."/>
            <person name="Miyazaki J."/>
            <person name="Takai K."/>
            <person name="Sawayama S."/>
            <person name="Kitajima M."/>
            <person name="Okamoto A."/>
            <person name="Nakagawa S."/>
        </authorList>
    </citation>
    <scope>NUCLEOTIDE SEQUENCE [LARGE SCALE GENOMIC DNA]</scope>
    <source>
        <strain evidence="7 8">IC12</strain>
    </source>
</reference>
<keyword evidence="3" id="KW-0408">Iron</keyword>
<dbReference type="PANTHER" id="PTHR32329">
    <property type="entry name" value="BIFUNCTIONAL PROTEIN [INCLUDES 2-HYDROXYACYL-COA DEHYDRATASE (N-TER) AND ITS ACTIVATOR DOMAIN (C_TERM)-RELATED"/>
    <property type="match status" value="1"/>
</dbReference>
<organism evidence="7 8">
    <name type="scientific">Haliovirga abyssi</name>
    <dbReference type="NCBI Taxonomy" id="2996794"/>
    <lineage>
        <taxon>Bacteria</taxon>
        <taxon>Fusobacteriati</taxon>
        <taxon>Fusobacteriota</taxon>
        <taxon>Fusobacteriia</taxon>
        <taxon>Fusobacteriales</taxon>
        <taxon>Haliovirgaceae</taxon>
        <taxon>Haliovirga</taxon>
    </lineage>
</organism>
<dbReference type="InterPro" id="IPR051805">
    <property type="entry name" value="Dehydratase_Activator_Redct"/>
</dbReference>
<dbReference type="GO" id="GO:0051536">
    <property type="term" value="F:iron-sulfur cluster binding"/>
    <property type="evidence" value="ECO:0007669"/>
    <property type="project" value="UniProtKB-KW"/>
</dbReference>
<dbReference type="Gene3D" id="3.30.420.40">
    <property type="match status" value="4"/>
</dbReference>
<comment type="cofactor">
    <cofactor evidence="1">
        <name>[4Fe-4S] cluster</name>
        <dbReference type="ChEBI" id="CHEBI:49883"/>
    </cofactor>
</comment>
<evidence type="ECO:0000256" key="3">
    <source>
        <dbReference type="ARBA" id="ARBA00023004"/>
    </source>
</evidence>